<feature type="region of interest" description="Disordered" evidence="1">
    <location>
        <begin position="92"/>
        <end position="111"/>
    </location>
</feature>
<evidence type="ECO:0000313" key="6">
    <source>
        <dbReference type="RefSeq" id="XP_030046704.1"/>
    </source>
</evidence>
<dbReference type="GeneID" id="115461190"/>
<dbReference type="Pfam" id="PF10382">
    <property type="entry name" value="ZGRF1-like_N"/>
    <property type="match status" value="1"/>
</dbReference>
<evidence type="ECO:0000313" key="4">
    <source>
        <dbReference type="RefSeq" id="XP_030046702.1"/>
    </source>
</evidence>
<feature type="region of interest" description="Disordered" evidence="1">
    <location>
        <begin position="577"/>
        <end position="614"/>
    </location>
</feature>
<evidence type="ECO:0000313" key="5">
    <source>
        <dbReference type="RefSeq" id="XP_030046703.1"/>
    </source>
</evidence>
<gene>
    <name evidence="4 5 6" type="primary">ZGRF1</name>
</gene>
<evidence type="ECO:0000256" key="1">
    <source>
        <dbReference type="SAM" id="MobiDB-lite"/>
    </source>
</evidence>
<proteinExistence type="predicted"/>
<sequence length="920" mass="101941">MSCLEFTVLYTHQKARKSKIWQDGILKMSSEGNKLLQTSSDFCFLIQADLFDAQGKCLECVFLKGHKVEPGDDLESDRFLIMVESEKFTECNSNDKSAKKESPKTSSRGLKSFGLPQLQQHVGLKRKSTGFQGPCEIPKKAADEVRASAISFPTKRLYASPSLFYSTSSLSSTVCREDTEINLTAATENAIWKNSVTSTKRPGAAFSSLLSASSMHFPKKIGENEKCSLPITVDATAEQLKNKVPSLYLTGDFQTPSGVSVSQNIRSRAKILALLKSNPSSVIEESSVGVAQCHPGAQSRESTIDLPCSTIDGCTNTVLENSSEQIQQQHPSSSLSMKCNISKSKWDIYLPKRPRDPSNNIDEKHQEEVPGLHLGLQEPRSQGNVSIFTTQQPHENDGACSDRFVENQQSSWDQNVTPWLSTLGKNDGAHYKSLGNQHVPRYRENKKQTSESNVRKSTEIPSTSTLEGFNYSRSSKESFIFQENSQNVSKTWLTDSIKDPKVSPAAPSSVCRLSPRMVLESLGEGIESIADDDIAFAGRDMKDALTVSRDFRDSLQHFAGITFNLLDNFDFVDSEEEELQEGSSLPPSSERSMVRNGVRSPEKMTNSQGKSDLISDLPPSANGYIYESSANGEVLLVEKISMKLDRIVNYDSPVMFHDLKPSESEYTEHHINANTENLQSIDERRNFDLSQISGITNSLTMNDVHCGAFEHKRMTNCEFHSQIQSSRETELLSESPVDICFPAPDVSKKDVIIRKRVPSLDSSLSYRDLNSTSDSPLLTISLKSGDEDSRTLIKEKLCTVSSKTDKIQEDPYLIKSFSQSSAIKHLSEELEACADLSSSTSSVSGHQHENSGANCQKQWTSANKSPELSGLVNGMFLLKDLSEHSTALESLEMMRGENTDLFLKTNGIEDKDDPIREIKV</sequence>
<feature type="compositionally biased region" description="Low complexity" evidence="1">
    <location>
        <begin position="581"/>
        <end position="590"/>
    </location>
</feature>
<feature type="domain" description="5'-3' DNA helicase ZGRF1-like N-terminal" evidence="2">
    <location>
        <begin position="4"/>
        <end position="87"/>
    </location>
</feature>
<dbReference type="RefSeq" id="XP_030046704.1">
    <property type="nucleotide sequence ID" value="XM_030190844.1"/>
</dbReference>
<dbReference type="InterPro" id="IPR018838">
    <property type="entry name" value="ZGRF1-like_N"/>
</dbReference>
<dbReference type="PANTHER" id="PTHR28535:SF1">
    <property type="entry name" value="PROTEIN ZGRF1"/>
    <property type="match status" value="1"/>
</dbReference>
<feature type="region of interest" description="Disordered" evidence="1">
    <location>
        <begin position="442"/>
        <end position="467"/>
    </location>
</feature>
<dbReference type="GO" id="GO:0035861">
    <property type="term" value="C:site of double-strand break"/>
    <property type="evidence" value="ECO:0007669"/>
    <property type="project" value="TreeGrafter"/>
</dbReference>
<dbReference type="PANTHER" id="PTHR28535">
    <property type="entry name" value="ZINC FINGER GRF-TYPE CONTAINING 1"/>
    <property type="match status" value="1"/>
</dbReference>
<dbReference type="AlphaFoldDB" id="A0A6P7X2M1"/>
<dbReference type="KEGG" id="muo:115461190"/>
<dbReference type="InterPro" id="IPR052800">
    <property type="entry name" value="DNA_Repair_Helicase_ZGRF1"/>
</dbReference>
<dbReference type="GO" id="GO:0005634">
    <property type="term" value="C:nucleus"/>
    <property type="evidence" value="ECO:0007669"/>
    <property type="project" value="TreeGrafter"/>
</dbReference>
<feature type="compositionally biased region" description="Basic and acidic residues" evidence="1">
    <location>
        <begin position="442"/>
        <end position="458"/>
    </location>
</feature>
<name>A0A6P7X2M1_9AMPH</name>
<evidence type="ECO:0000259" key="2">
    <source>
        <dbReference type="Pfam" id="PF10382"/>
    </source>
</evidence>
<dbReference type="CTD" id="55345"/>
<evidence type="ECO:0000313" key="3">
    <source>
        <dbReference type="Proteomes" id="UP000515156"/>
    </source>
</evidence>
<dbReference type="RefSeq" id="XP_030046703.1">
    <property type="nucleotide sequence ID" value="XM_030190843.1"/>
</dbReference>
<dbReference type="RefSeq" id="XP_030046702.1">
    <property type="nucleotide sequence ID" value="XM_030190842.1"/>
</dbReference>
<dbReference type="OrthoDB" id="6513042at2759"/>
<dbReference type="GO" id="GO:0006302">
    <property type="term" value="P:double-strand break repair"/>
    <property type="evidence" value="ECO:0007669"/>
    <property type="project" value="TreeGrafter"/>
</dbReference>
<feature type="compositionally biased region" description="Polar residues" evidence="1">
    <location>
        <begin position="850"/>
        <end position="860"/>
    </location>
</feature>
<accession>A0A6P7X2M1</accession>
<dbReference type="Proteomes" id="UP000515156">
    <property type="component" value="Chromosome 2"/>
</dbReference>
<reference evidence="4 5" key="1">
    <citation type="submission" date="2025-04" db="UniProtKB">
        <authorList>
            <consortium name="RefSeq"/>
        </authorList>
    </citation>
    <scope>IDENTIFICATION</scope>
</reference>
<feature type="region of interest" description="Disordered" evidence="1">
    <location>
        <begin position="839"/>
        <end position="860"/>
    </location>
</feature>
<organism evidence="3 5">
    <name type="scientific">Microcaecilia unicolor</name>
    <dbReference type="NCBI Taxonomy" id="1415580"/>
    <lineage>
        <taxon>Eukaryota</taxon>
        <taxon>Metazoa</taxon>
        <taxon>Chordata</taxon>
        <taxon>Craniata</taxon>
        <taxon>Vertebrata</taxon>
        <taxon>Euteleostomi</taxon>
        <taxon>Amphibia</taxon>
        <taxon>Gymnophiona</taxon>
        <taxon>Siphonopidae</taxon>
        <taxon>Microcaecilia</taxon>
    </lineage>
</organism>
<protein>
    <submittedName>
        <fullName evidence="4 5">Protein ZGRF1 isoform X1</fullName>
    </submittedName>
</protein>
<keyword evidence="3" id="KW-1185">Reference proteome</keyword>